<evidence type="ECO:0000256" key="7">
    <source>
        <dbReference type="PIRSR" id="PIRSR604808-2"/>
    </source>
</evidence>
<dbReference type="PROSITE" id="PS00726">
    <property type="entry name" value="AP_NUCLEASE_F1_1"/>
    <property type="match status" value="1"/>
</dbReference>
<dbReference type="SUPFAM" id="SSF56219">
    <property type="entry name" value="DNase I-like"/>
    <property type="match status" value="1"/>
</dbReference>
<dbReference type="GO" id="GO:0006284">
    <property type="term" value="P:base-excision repair"/>
    <property type="evidence" value="ECO:0007669"/>
    <property type="project" value="TreeGrafter"/>
</dbReference>
<dbReference type="GO" id="GO:0008081">
    <property type="term" value="F:phosphoric diester hydrolase activity"/>
    <property type="evidence" value="ECO:0007669"/>
    <property type="project" value="TreeGrafter"/>
</dbReference>
<dbReference type="PANTHER" id="PTHR22748">
    <property type="entry name" value="AP ENDONUCLEASE"/>
    <property type="match status" value="1"/>
</dbReference>
<evidence type="ECO:0000256" key="6">
    <source>
        <dbReference type="ARBA" id="ARBA00022842"/>
    </source>
</evidence>
<keyword evidence="9" id="KW-1133">Transmembrane helix</keyword>
<evidence type="ECO:0000256" key="5">
    <source>
        <dbReference type="ARBA" id="ARBA00022801"/>
    </source>
</evidence>
<keyword evidence="12" id="KW-1185">Reference proteome</keyword>
<keyword evidence="7" id="KW-0464">Manganese</keyword>
<dbReference type="AlphaFoldDB" id="A0A8X6I931"/>
<dbReference type="PANTHER" id="PTHR22748:SF6">
    <property type="entry name" value="DNA-(APURINIC OR APYRIMIDINIC SITE) ENDONUCLEASE"/>
    <property type="match status" value="1"/>
</dbReference>
<feature type="non-terminal residue" evidence="11">
    <location>
        <position position="168"/>
    </location>
</feature>
<keyword evidence="9" id="KW-0812">Transmembrane</keyword>
<dbReference type="EC" id="3.1.11.2" evidence="3"/>
<evidence type="ECO:0000256" key="8">
    <source>
        <dbReference type="SAM" id="MobiDB-lite"/>
    </source>
</evidence>
<dbReference type="InterPro" id="IPR020847">
    <property type="entry name" value="AP_endonuclease_F1_BS"/>
</dbReference>
<comment type="catalytic activity">
    <reaction evidence="1">
        <text>Exonucleolytic cleavage in the 3'- to 5'-direction to yield nucleoside 5'-phosphates.</text>
        <dbReference type="EC" id="3.1.11.2"/>
    </reaction>
</comment>
<keyword evidence="11" id="KW-0456">Lyase</keyword>
<dbReference type="Proteomes" id="UP000887013">
    <property type="component" value="Unassembled WGS sequence"/>
</dbReference>
<feature type="binding site" evidence="7">
    <location>
        <position position="89"/>
    </location>
    <ligand>
        <name>Mg(2+)</name>
        <dbReference type="ChEBI" id="CHEBI:18420"/>
        <label>1</label>
    </ligand>
</feature>
<dbReference type="OrthoDB" id="498125at2759"/>
<dbReference type="GO" id="GO:0003677">
    <property type="term" value="F:DNA binding"/>
    <property type="evidence" value="ECO:0007669"/>
    <property type="project" value="InterPro"/>
</dbReference>
<dbReference type="Gene3D" id="3.60.10.10">
    <property type="entry name" value="Endonuclease/exonuclease/phosphatase"/>
    <property type="match status" value="1"/>
</dbReference>
<evidence type="ECO:0000256" key="2">
    <source>
        <dbReference type="ARBA" id="ARBA00007092"/>
    </source>
</evidence>
<dbReference type="InterPro" id="IPR005135">
    <property type="entry name" value="Endo/exonuclease/phosphatase"/>
</dbReference>
<evidence type="ECO:0000313" key="12">
    <source>
        <dbReference type="Proteomes" id="UP000887013"/>
    </source>
</evidence>
<comment type="caution">
    <text evidence="11">The sequence shown here is derived from an EMBL/GenBank/DDBJ whole genome shotgun (WGS) entry which is preliminary data.</text>
</comment>
<evidence type="ECO:0000256" key="9">
    <source>
        <dbReference type="SAM" id="Phobius"/>
    </source>
</evidence>
<dbReference type="GO" id="GO:0003906">
    <property type="term" value="F:DNA-(apurinic or apyrimidinic site) endonuclease activity"/>
    <property type="evidence" value="ECO:0007669"/>
    <property type="project" value="TreeGrafter"/>
</dbReference>
<evidence type="ECO:0000256" key="4">
    <source>
        <dbReference type="ARBA" id="ARBA00022723"/>
    </source>
</evidence>
<keyword evidence="9" id="KW-0472">Membrane</keyword>
<accession>A0A8X6I931</accession>
<feature type="domain" description="Endonuclease/exonuclease/phosphatase" evidence="10">
    <location>
        <begin position="86"/>
        <end position="130"/>
    </location>
</feature>
<gene>
    <name evidence="11" type="primary">NCL1_39539</name>
    <name evidence="11" type="ORF">NPIL_167091</name>
</gene>
<feature type="region of interest" description="Disordered" evidence="8">
    <location>
        <begin position="1"/>
        <end position="67"/>
    </location>
</feature>
<feature type="binding site" evidence="7">
    <location>
        <position position="117"/>
    </location>
    <ligand>
        <name>Mg(2+)</name>
        <dbReference type="ChEBI" id="CHEBI:18420"/>
        <label>1</label>
    </ligand>
</feature>
<proteinExistence type="inferred from homology"/>
<evidence type="ECO:0000313" key="11">
    <source>
        <dbReference type="EMBL" id="GFS32968.1"/>
    </source>
</evidence>
<keyword evidence="4 7" id="KW-0479">Metal-binding</keyword>
<comment type="similarity">
    <text evidence="2">Belongs to the DNA repair enzymes AP/ExoA family.</text>
</comment>
<dbReference type="GO" id="GO:0005634">
    <property type="term" value="C:nucleus"/>
    <property type="evidence" value="ECO:0007669"/>
    <property type="project" value="TreeGrafter"/>
</dbReference>
<sequence>MAATQLLEITDTTEECKVKTTEVSSKDKAKRAAEDNTEDSKPVKKTKESASESNSGEKEKMPDVTALDFGNESKTAVGKAWNLKVASWNVNGIRAWREKNGMSYLHQEEPDILCLQETKCSDDKLPSETWASNFYTLGSDQSSSYIMKATFFFILLVAVLAMAMAAVH</sequence>
<feature type="transmembrane region" description="Helical" evidence="9">
    <location>
        <begin position="145"/>
        <end position="167"/>
    </location>
</feature>
<dbReference type="InterPro" id="IPR004808">
    <property type="entry name" value="AP_endonuc_1"/>
</dbReference>
<organism evidence="11 12">
    <name type="scientific">Nephila pilipes</name>
    <name type="common">Giant wood spider</name>
    <name type="synonym">Nephila maculata</name>
    <dbReference type="NCBI Taxonomy" id="299642"/>
    <lineage>
        <taxon>Eukaryota</taxon>
        <taxon>Metazoa</taxon>
        <taxon>Ecdysozoa</taxon>
        <taxon>Arthropoda</taxon>
        <taxon>Chelicerata</taxon>
        <taxon>Arachnida</taxon>
        <taxon>Araneae</taxon>
        <taxon>Araneomorphae</taxon>
        <taxon>Entelegynae</taxon>
        <taxon>Araneoidea</taxon>
        <taxon>Nephilidae</taxon>
        <taxon>Nephila</taxon>
    </lineage>
</organism>
<keyword evidence="6 7" id="KW-0460">Magnesium</keyword>
<evidence type="ECO:0000259" key="10">
    <source>
        <dbReference type="Pfam" id="PF03372"/>
    </source>
</evidence>
<reference evidence="11" key="1">
    <citation type="submission" date="2020-08" db="EMBL/GenBank/DDBJ databases">
        <title>Multicomponent nature underlies the extraordinary mechanical properties of spider dragline silk.</title>
        <authorList>
            <person name="Kono N."/>
            <person name="Nakamura H."/>
            <person name="Mori M."/>
            <person name="Yoshida Y."/>
            <person name="Ohtoshi R."/>
            <person name="Malay A.D."/>
            <person name="Moran D.A.P."/>
            <person name="Tomita M."/>
            <person name="Numata K."/>
            <person name="Arakawa K."/>
        </authorList>
    </citation>
    <scope>NUCLEOTIDE SEQUENCE</scope>
</reference>
<comment type="cofactor">
    <cofactor evidence="7">
        <name>Mg(2+)</name>
        <dbReference type="ChEBI" id="CHEBI:18420"/>
    </cofactor>
    <cofactor evidence="7">
        <name>Mn(2+)</name>
        <dbReference type="ChEBI" id="CHEBI:29035"/>
    </cofactor>
    <text evidence="7">Probably binds two magnesium or manganese ions per subunit.</text>
</comment>
<dbReference type="EMBL" id="BMAW01042178">
    <property type="protein sequence ID" value="GFS32968.1"/>
    <property type="molecule type" value="Genomic_DNA"/>
</dbReference>
<dbReference type="GO" id="GO:0008311">
    <property type="term" value="F:double-stranded DNA 3'-5' DNA exonuclease activity"/>
    <property type="evidence" value="ECO:0007669"/>
    <property type="project" value="UniProtKB-EC"/>
</dbReference>
<dbReference type="InterPro" id="IPR036691">
    <property type="entry name" value="Endo/exonu/phosph_ase_sf"/>
</dbReference>
<evidence type="ECO:0000256" key="1">
    <source>
        <dbReference type="ARBA" id="ARBA00000493"/>
    </source>
</evidence>
<dbReference type="Pfam" id="PF03372">
    <property type="entry name" value="Exo_endo_phos"/>
    <property type="match status" value="1"/>
</dbReference>
<evidence type="ECO:0000256" key="3">
    <source>
        <dbReference type="ARBA" id="ARBA00012115"/>
    </source>
</evidence>
<dbReference type="GO" id="GO:0046872">
    <property type="term" value="F:metal ion binding"/>
    <property type="evidence" value="ECO:0007669"/>
    <property type="project" value="UniProtKB-KW"/>
</dbReference>
<name>A0A8X6I931_NEPPI</name>
<keyword evidence="5" id="KW-0378">Hydrolase</keyword>
<protein>
    <recommendedName>
        <fullName evidence="3">exodeoxyribonuclease III</fullName>
        <ecNumber evidence="3">3.1.11.2</ecNumber>
    </recommendedName>
</protein>
<feature type="compositionally biased region" description="Basic and acidic residues" evidence="8">
    <location>
        <begin position="14"/>
        <end position="62"/>
    </location>
</feature>
<dbReference type="GO" id="GO:0016829">
    <property type="term" value="F:lyase activity"/>
    <property type="evidence" value="ECO:0007669"/>
    <property type="project" value="UniProtKB-KW"/>
</dbReference>